<dbReference type="Gene3D" id="2.70.70.10">
    <property type="entry name" value="Glucose Permease (Domain IIA)"/>
    <property type="match status" value="1"/>
</dbReference>
<dbReference type="EMBL" id="CP000386">
    <property type="protein sequence ID" value="ABG05890.1"/>
    <property type="molecule type" value="Genomic_DNA"/>
</dbReference>
<dbReference type="AlphaFoldDB" id="Q1ART8"/>
<evidence type="ECO:0000313" key="4">
    <source>
        <dbReference type="Proteomes" id="UP000006637"/>
    </source>
</evidence>
<organism evidence="3 4">
    <name type="scientific">Rubrobacter xylanophilus (strain DSM 9941 / JCM 11954 / NBRC 16129 / PRD-1)</name>
    <dbReference type="NCBI Taxonomy" id="266117"/>
    <lineage>
        <taxon>Bacteria</taxon>
        <taxon>Bacillati</taxon>
        <taxon>Actinomycetota</taxon>
        <taxon>Rubrobacteria</taxon>
        <taxon>Rubrobacterales</taxon>
        <taxon>Rubrobacteraceae</taxon>
        <taxon>Rubrobacter</taxon>
    </lineage>
</organism>
<feature type="region of interest" description="Disordered" evidence="1">
    <location>
        <begin position="1"/>
        <end position="35"/>
    </location>
</feature>
<keyword evidence="2" id="KW-0472">Membrane</keyword>
<dbReference type="STRING" id="266117.Rxyl_2980"/>
<keyword evidence="2" id="KW-1133">Transmembrane helix</keyword>
<keyword evidence="2" id="KW-0812">Transmembrane</keyword>
<protein>
    <submittedName>
        <fullName evidence="3">Uncharacterized protein</fullName>
    </submittedName>
</protein>
<evidence type="ECO:0000256" key="1">
    <source>
        <dbReference type="SAM" id="MobiDB-lite"/>
    </source>
</evidence>
<feature type="compositionally biased region" description="Polar residues" evidence="1">
    <location>
        <begin position="1"/>
        <end position="10"/>
    </location>
</feature>
<feature type="transmembrane region" description="Helical" evidence="2">
    <location>
        <begin position="57"/>
        <end position="76"/>
    </location>
</feature>
<dbReference type="Proteomes" id="UP000006637">
    <property type="component" value="Chromosome"/>
</dbReference>
<reference evidence="3 4" key="1">
    <citation type="submission" date="2006-06" db="EMBL/GenBank/DDBJ databases">
        <title>Complete sequence of Rubrobacter xylanophilus DSM 9941.</title>
        <authorList>
            <consortium name="US DOE Joint Genome Institute"/>
            <person name="Copeland A."/>
            <person name="Lucas S."/>
            <person name="Lapidus A."/>
            <person name="Barry K."/>
            <person name="Detter J.C."/>
            <person name="Glavina del Rio T."/>
            <person name="Hammon N."/>
            <person name="Israni S."/>
            <person name="Dalin E."/>
            <person name="Tice H."/>
            <person name="Pitluck S."/>
            <person name="Munk A.C."/>
            <person name="Brettin T."/>
            <person name="Bruce D."/>
            <person name="Han C."/>
            <person name="Tapia R."/>
            <person name="Gilna P."/>
            <person name="Schmutz J."/>
            <person name="Larimer F."/>
            <person name="Land M."/>
            <person name="Hauser L."/>
            <person name="Kyrpides N."/>
            <person name="Lykidis A."/>
            <person name="da Costa M.S."/>
            <person name="Rainey F.A."/>
            <person name="Empadinhas N."/>
            <person name="Jolivet E."/>
            <person name="Battista J.R."/>
            <person name="Richardson P."/>
        </authorList>
    </citation>
    <scope>NUCLEOTIDE SEQUENCE [LARGE SCALE GENOMIC DNA]</scope>
    <source>
        <strain evidence="4">DSM 9941 / JCM 11954 / NBRC 16129 / PRD-1</strain>
    </source>
</reference>
<dbReference type="KEGG" id="rxy:Rxyl_2980"/>
<evidence type="ECO:0000256" key="2">
    <source>
        <dbReference type="SAM" id="Phobius"/>
    </source>
</evidence>
<name>Q1ART8_RUBXD</name>
<proteinExistence type="predicted"/>
<accession>Q1ART8</accession>
<gene>
    <name evidence="3" type="ordered locus">Rxyl_2980</name>
</gene>
<dbReference type="HOGENOM" id="CLU_073840_0_0_11"/>
<sequence>MRGGQLQRTQHVGRRPGSGRPPHLRVVERGGAAEARRRARLRERRLRRMAVYRRRRMAAAAGAVLALVVVVLAVFAQAASGVSRGAVPVDPGNAAPDTVVAEAAGVSIFSPIRPADLTGLGYHPEGESLLPMEPRGKNLSLNPLFRLFFGESTPERLRFYVMDGAGREGPDTGALDVGAPAGTPVYSPVTGTVISIRPDPMVEGANVVEIQPKANPDVRVAVSLVESEGSDAGVKSPVTAGMTRIGSVADSAEVLDPQLSSYTGDAGNHVTVSVFPED</sequence>
<dbReference type="InterPro" id="IPR011055">
    <property type="entry name" value="Dup_hybrid_motif"/>
</dbReference>
<keyword evidence="4" id="KW-1185">Reference proteome</keyword>
<evidence type="ECO:0000313" key="3">
    <source>
        <dbReference type="EMBL" id="ABG05890.1"/>
    </source>
</evidence>
<dbReference type="RefSeq" id="WP_011565899.1">
    <property type="nucleotide sequence ID" value="NC_008148.1"/>
</dbReference>